<organism evidence="2 3">
    <name type="scientific">Physocladia obscura</name>
    <dbReference type="NCBI Taxonomy" id="109957"/>
    <lineage>
        <taxon>Eukaryota</taxon>
        <taxon>Fungi</taxon>
        <taxon>Fungi incertae sedis</taxon>
        <taxon>Chytridiomycota</taxon>
        <taxon>Chytridiomycota incertae sedis</taxon>
        <taxon>Chytridiomycetes</taxon>
        <taxon>Chytridiales</taxon>
        <taxon>Chytriomycetaceae</taxon>
        <taxon>Physocladia</taxon>
    </lineage>
</organism>
<dbReference type="AlphaFoldDB" id="A0AAD5XAW2"/>
<evidence type="ECO:0000313" key="3">
    <source>
        <dbReference type="Proteomes" id="UP001211907"/>
    </source>
</evidence>
<comment type="caution">
    <text evidence="2">The sequence shown here is derived from an EMBL/GenBank/DDBJ whole genome shotgun (WGS) entry which is preliminary data.</text>
</comment>
<feature type="region of interest" description="Disordered" evidence="1">
    <location>
        <begin position="129"/>
        <end position="148"/>
    </location>
</feature>
<evidence type="ECO:0000313" key="2">
    <source>
        <dbReference type="EMBL" id="KAJ3081333.1"/>
    </source>
</evidence>
<evidence type="ECO:0000256" key="1">
    <source>
        <dbReference type="SAM" id="MobiDB-lite"/>
    </source>
</evidence>
<feature type="non-terminal residue" evidence="2">
    <location>
        <position position="197"/>
    </location>
</feature>
<protein>
    <submittedName>
        <fullName evidence="2">Uncharacterized protein</fullName>
    </submittedName>
</protein>
<dbReference type="Proteomes" id="UP001211907">
    <property type="component" value="Unassembled WGS sequence"/>
</dbReference>
<gene>
    <name evidence="2" type="ORF">HK100_009910</name>
</gene>
<proteinExistence type="predicted"/>
<dbReference type="EMBL" id="JADGJH010005261">
    <property type="protein sequence ID" value="KAJ3081333.1"/>
    <property type="molecule type" value="Genomic_DNA"/>
</dbReference>
<accession>A0AAD5XAW2</accession>
<feature type="compositionally biased region" description="Pro residues" evidence="1">
    <location>
        <begin position="135"/>
        <end position="147"/>
    </location>
</feature>
<keyword evidence="3" id="KW-1185">Reference proteome</keyword>
<name>A0AAD5XAW2_9FUNG</name>
<reference evidence="2" key="1">
    <citation type="submission" date="2020-05" db="EMBL/GenBank/DDBJ databases">
        <title>Phylogenomic resolution of chytrid fungi.</title>
        <authorList>
            <person name="Stajich J.E."/>
            <person name="Amses K."/>
            <person name="Simmons R."/>
            <person name="Seto K."/>
            <person name="Myers J."/>
            <person name="Bonds A."/>
            <person name="Quandt C.A."/>
            <person name="Barry K."/>
            <person name="Liu P."/>
            <person name="Grigoriev I."/>
            <person name="Longcore J.E."/>
            <person name="James T.Y."/>
        </authorList>
    </citation>
    <scope>NUCLEOTIDE SEQUENCE</scope>
    <source>
        <strain evidence="2">JEL0513</strain>
    </source>
</reference>
<sequence length="197" mass="21503">MVLAAYLLCPICEDTELYRSTTETSYLLASLSCCPSADNLSAWINALNNVSGINWGYVLAAISEHISHLEDHMHLQVLQQQQQQQQHQQQQQTQPQQLQQPAQTTQPDLSAIVSAVLAAVIPVFASRTAPKAVSTPPPPLAPAPTAPRFPTHLQGKSVACLFPPLVPAQIVHKILLLTFSLSNLHHLCTVVGEERQP</sequence>